<evidence type="ECO:0000313" key="1">
    <source>
        <dbReference type="EMBL" id="PRQ02053.1"/>
    </source>
</evidence>
<dbReference type="OrthoDB" id="5529871at2"/>
<comment type="caution">
    <text evidence="1">The sequence shown here is derived from an EMBL/GenBank/DDBJ whole genome shotgun (WGS) entry which is preliminary data.</text>
</comment>
<sequence>MICRSSIRRFDGDAGSTLHAAAFTRGATGLRFVSWVTINKGTGLYVDKTQAPAVTIAWVPAEKISSETSSPTEIDAALADPDQVPLIIMPKLELPVAYMSDDGSPFPAVGIKGQAMVLAARVEGIVPGTHGQLTFGWAGDRC</sequence>
<reference evidence="1 2" key="1">
    <citation type="submission" date="2018-03" db="EMBL/GenBank/DDBJ databases">
        <title>Draft Genome Sequences of the Obligatory Marine Myxobacteria Enhygromyxa salina SWB007.</title>
        <authorList>
            <person name="Poehlein A."/>
            <person name="Moghaddam J.A."/>
            <person name="Harms H."/>
            <person name="Alanjari M."/>
            <person name="Koenig G.M."/>
            <person name="Daniel R."/>
            <person name="Schaeberle T.F."/>
        </authorList>
    </citation>
    <scope>NUCLEOTIDE SEQUENCE [LARGE SCALE GENOMIC DNA]</scope>
    <source>
        <strain evidence="1 2">SWB007</strain>
    </source>
</reference>
<protein>
    <submittedName>
        <fullName evidence="1">Uncharacterized protein</fullName>
    </submittedName>
</protein>
<name>A0A2S9YAC4_9BACT</name>
<dbReference type="EMBL" id="PVNL01000114">
    <property type="protein sequence ID" value="PRQ02053.1"/>
    <property type="molecule type" value="Genomic_DNA"/>
</dbReference>
<dbReference type="AlphaFoldDB" id="A0A2S9YAC4"/>
<gene>
    <name evidence="1" type="ORF">ENSA7_56260</name>
</gene>
<dbReference type="RefSeq" id="WP_106092503.1">
    <property type="nucleotide sequence ID" value="NZ_PVNL01000114.1"/>
</dbReference>
<proteinExistence type="predicted"/>
<dbReference type="Proteomes" id="UP000238823">
    <property type="component" value="Unassembled WGS sequence"/>
</dbReference>
<evidence type="ECO:0000313" key="2">
    <source>
        <dbReference type="Proteomes" id="UP000238823"/>
    </source>
</evidence>
<accession>A0A2S9YAC4</accession>
<organism evidence="1 2">
    <name type="scientific">Enhygromyxa salina</name>
    <dbReference type="NCBI Taxonomy" id="215803"/>
    <lineage>
        <taxon>Bacteria</taxon>
        <taxon>Pseudomonadati</taxon>
        <taxon>Myxococcota</taxon>
        <taxon>Polyangia</taxon>
        <taxon>Nannocystales</taxon>
        <taxon>Nannocystaceae</taxon>
        <taxon>Enhygromyxa</taxon>
    </lineage>
</organism>